<dbReference type="PROSITE" id="PS01361">
    <property type="entry name" value="ZF_DOF_1"/>
    <property type="match status" value="1"/>
</dbReference>
<keyword evidence="3 9" id="KW-0862">Zinc</keyword>
<dbReference type="InterPro" id="IPR045174">
    <property type="entry name" value="Dof"/>
</dbReference>
<feature type="region of interest" description="Disordered" evidence="10">
    <location>
        <begin position="1"/>
        <end position="34"/>
    </location>
</feature>
<keyword evidence="2 8" id="KW-0863">Zinc-finger</keyword>
<evidence type="ECO:0000256" key="8">
    <source>
        <dbReference type="PROSITE-ProRule" id="PRU00071"/>
    </source>
</evidence>
<evidence type="ECO:0000313" key="13">
    <source>
        <dbReference type="Proteomes" id="UP000243975"/>
    </source>
</evidence>
<proteinExistence type="predicted"/>
<feature type="compositionally biased region" description="Polar residues" evidence="10">
    <location>
        <begin position="23"/>
        <end position="34"/>
    </location>
</feature>
<dbReference type="PROSITE" id="PS50884">
    <property type="entry name" value="ZF_DOF_2"/>
    <property type="match status" value="1"/>
</dbReference>
<sequence length="337" mass="36762">MSNNIALKQGRKDESQGSGGGRKTSSLRPPEQTLNCPRCDSNNTKFCYYNNYNLTQPRHFCKTCRRYWTKGGALRNIPVGGGCRKSKKAKSSTSKFVIGDSSLDNGGLKLLDGLSPPIMDFQLGGINFPPRLNQFTSSYGEASSSNLPFMNLDPLGFNFPLSTHATKQGDHHNQSGGGLANFQEMGFTYTNLHHSASLTSSIESLSSLNQDLHWRLQQQRLAMLVGGGGGGTVGGENEHQRQQPKETGLQPILFHNLEIPKSTPTSIDGESRKDGSSTGNGDVGGLTTELFFDNNYAPVNLQNPTSAMNPENDQNGNVNNWNGIQAWNHMNQYSAFP</sequence>
<evidence type="ECO:0000256" key="9">
    <source>
        <dbReference type="RuleBase" id="RU369094"/>
    </source>
</evidence>
<evidence type="ECO:0000256" key="4">
    <source>
        <dbReference type="ARBA" id="ARBA00023015"/>
    </source>
</evidence>
<feature type="domain" description="Dof-type" evidence="11">
    <location>
        <begin position="34"/>
        <end position="88"/>
    </location>
</feature>
<dbReference type="Gramene" id="KVI03092">
    <property type="protein sequence ID" value="KVI03092"/>
    <property type="gene ID" value="Ccrd_018611"/>
</dbReference>
<name>A0A118K1N7_CYNCS</name>
<organism evidence="12 13">
    <name type="scientific">Cynara cardunculus var. scolymus</name>
    <name type="common">Globe artichoke</name>
    <name type="synonym">Cynara scolymus</name>
    <dbReference type="NCBI Taxonomy" id="59895"/>
    <lineage>
        <taxon>Eukaryota</taxon>
        <taxon>Viridiplantae</taxon>
        <taxon>Streptophyta</taxon>
        <taxon>Embryophyta</taxon>
        <taxon>Tracheophyta</taxon>
        <taxon>Spermatophyta</taxon>
        <taxon>Magnoliopsida</taxon>
        <taxon>eudicotyledons</taxon>
        <taxon>Gunneridae</taxon>
        <taxon>Pentapetalae</taxon>
        <taxon>asterids</taxon>
        <taxon>campanulids</taxon>
        <taxon>Asterales</taxon>
        <taxon>Asteraceae</taxon>
        <taxon>Carduoideae</taxon>
        <taxon>Cardueae</taxon>
        <taxon>Carduinae</taxon>
        <taxon>Cynara</taxon>
    </lineage>
</organism>
<evidence type="ECO:0000256" key="3">
    <source>
        <dbReference type="ARBA" id="ARBA00022833"/>
    </source>
</evidence>
<comment type="subcellular location">
    <subcellularLocation>
        <location evidence="8 9">Nucleus</location>
    </subcellularLocation>
</comment>
<dbReference type="PANTHER" id="PTHR31992:SF313">
    <property type="entry name" value="DOF ZINC FINGER PROTEIN DOF5.7"/>
    <property type="match status" value="1"/>
</dbReference>
<dbReference type="GO" id="GO:0003700">
    <property type="term" value="F:DNA-binding transcription factor activity"/>
    <property type="evidence" value="ECO:0007669"/>
    <property type="project" value="UniProtKB-UniRule"/>
</dbReference>
<evidence type="ECO:0000256" key="10">
    <source>
        <dbReference type="SAM" id="MobiDB-lite"/>
    </source>
</evidence>
<keyword evidence="1 9" id="KW-0479">Metal-binding</keyword>
<keyword evidence="13" id="KW-1185">Reference proteome</keyword>
<dbReference type="AlphaFoldDB" id="A0A118K1N7"/>
<keyword evidence="6 9" id="KW-0804">Transcription</keyword>
<keyword evidence="7 8" id="KW-0539">Nucleus</keyword>
<dbReference type="GO" id="GO:0008270">
    <property type="term" value="F:zinc ion binding"/>
    <property type="evidence" value="ECO:0007669"/>
    <property type="project" value="UniProtKB-KW"/>
</dbReference>
<evidence type="ECO:0000256" key="5">
    <source>
        <dbReference type="ARBA" id="ARBA00023125"/>
    </source>
</evidence>
<dbReference type="OMA" id="PKPDHGI"/>
<reference evidence="12 13" key="1">
    <citation type="journal article" date="2016" name="Sci. Rep.">
        <title>The genome sequence of the outbreeding globe artichoke constructed de novo incorporating a phase-aware low-pass sequencing strategy of F1 progeny.</title>
        <authorList>
            <person name="Scaglione D."/>
            <person name="Reyes-Chin-Wo S."/>
            <person name="Acquadro A."/>
            <person name="Froenicke L."/>
            <person name="Portis E."/>
            <person name="Beitel C."/>
            <person name="Tirone M."/>
            <person name="Mauro R."/>
            <person name="Lo Monaco A."/>
            <person name="Mauromicale G."/>
            <person name="Faccioli P."/>
            <person name="Cattivelli L."/>
            <person name="Rieseberg L."/>
            <person name="Michelmore R."/>
            <person name="Lanteri S."/>
        </authorList>
    </citation>
    <scope>NUCLEOTIDE SEQUENCE [LARGE SCALE GENOMIC DNA]</scope>
    <source>
        <strain evidence="12">2C</strain>
    </source>
</reference>
<gene>
    <name evidence="12" type="ORF">Ccrd_018611</name>
</gene>
<dbReference type="GO" id="GO:0005634">
    <property type="term" value="C:nucleus"/>
    <property type="evidence" value="ECO:0007669"/>
    <property type="project" value="UniProtKB-SubCell"/>
</dbReference>
<protein>
    <recommendedName>
        <fullName evidence="9">Dof zinc finger protein</fullName>
    </recommendedName>
</protein>
<evidence type="ECO:0000259" key="11">
    <source>
        <dbReference type="PROSITE" id="PS50884"/>
    </source>
</evidence>
<keyword evidence="4 9" id="KW-0805">Transcription regulation</keyword>
<accession>A0A118K1N7</accession>
<evidence type="ECO:0000256" key="7">
    <source>
        <dbReference type="ARBA" id="ARBA00023242"/>
    </source>
</evidence>
<dbReference type="Proteomes" id="UP000243975">
    <property type="component" value="Unassembled WGS sequence"/>
</dbReference>
<dbReference type="PANTHER" id="PTHR31992">
    <property type="entry name" value="DOF ZINC FINGER PROTEIN DOF1.4-RELATED"/>
    <property type="match status" value="1"/>
</dbReference>
<evidence type="ECO:0000313" key="12">
    <source>
        <dbReference type="EMBL" id="KVI03092.1"/>
    </source>
</evidence>
<evidence type="ECO:0000256" key="2">
    <source>
        <dbReference type="ARBA" id="ARBA00022771"/>
    </source>
</evidence>
<keyword evidence="5 8" id="KW-0238">DNA-binding</keyword>
<comment type="caution">
    <text evidence="12">The sequence shown here is derived from an EMBL/GenBank/DDBJ whole genome shotgun (WGS) entry which is preliminary data.</text>
</comment>
<evidence type="ECO:0000256" key="6">
    <source>
        <dbReference type="ARBA" id="ARBA00023163"/>
    </source>
</evidence>
<dbReference type="GO" id="GO:0003677">
    <property type="term" value="F:DNA binding"/>
    <property type="evidence" value="ECO:0007669"/>
    <property type="project" value="UniProtKB-UniRule"/>
</dbReference>
<dbReference type="EMBL" id="LEKV01002556">
    <property type="protein sequence ID" value="KVI03092.1"/>
    <property type="molecule type" value="Genomic_DNA"/>
</dbReference>
<evidence type="ECO:0000256" key="1">
    <source>
        <dbReference type="ARBA" id="ARBA00022723"/>
    </source>
</evidence>
<comment type="function">
    <text evidence="9">Transcription factor that binds specifically to a 5'-AA[AG]G-3' consensus core sequence.</text>
</comment>
<dbReference type="STRING" id="59895.A0A118K1N7"/>
<dbReference type="InterPro" id="IPR003851">
    <property type="entry name" value="Znf_Dof"/>
</dbReference>
<dbReference type="Pfam" id="PF02701">
    <property type="entry name" value="Zn_ribbon_Dof"/>
    <property type="match status" value="1"/>
</dbReference>
<feature type="region of interest" description="Disordered" evidence="10">
    <location>
        <begin position="228"/>
        <end position="287"/>
    </location>
</feature>